<feature type="signal peptide" evidence="1">
    <location>
        <begin position="1"/>
        <end position="20"/>
    </location>
</feature>
<evidence type="ECO:0000313" key="3">
    <source>
        <dbReference type="Proteomes" id="UP000275078"/>
    </source>
</evidence>
<proteinExistence type="predicted"/>
<dbReference type="EMBL" id="ML119693">
    <property type="protein sequence ID" value="RPA79940.1"/>
    <property type="molecule type" value="Genomic_DNA"/>
</dbReference>
<dbReference type="AlphaFoldDB" id="A0A3N4I761"/>
<organism evidence="2 3">
    <name type="scientific">Ascobolus immersus RN42</name>
    <dbReference type="NCBI Taxonomy" id="1160509"/>
    <lineage>
        <taxon>Eukaryota</taxon>
        <taxon>Fungi</taxon>
        <taxon>Dikarya</taxon>
        <taxon>Ascomycota</taxon>
        <taxon>Pezizomycotina</taxon>
        <taxon>Pezizomycetes</taxon>
        <taxon>Pezizales</taxon>
        <taxon>Ascobolaceae</taxon>
        <taxon>Ascobolus</taxon>
    </lineage>
</organism>
<name>A0A3N4I761_ASCIM</name>
<keyword evidence="1" id="KW-0732">Signal</keyword>
<dbReference type="Proteomes" id="UP000275078">
    <property type="component" value="Unassembled WGS sequence"/>
</dbReference>
<protein>
    <submittedName>
        <fullName evidence="2">Uncharacterized protein</fullName>
    </submittedName>
</protein>
<gene>
    <name evidence="2" type="ORF">BJ508DRAFT_307855</name>
</gene>
<accession>A0A3N4I761</accession>
<sequence length="134" mass="14651">MHPTSIFFSVATIFSTLVAAAPPRGVPAEMAKPLLNIPEVYARLPVDHLAGSRNRPTKVKSSSFWGSRSSATSQSHFGIQKDAYGRCADTTELVKCQDQCLNIFGPHSRFFNDCNECCRKSCDPTGDCGLDSDY</sequence>
<reference evidence="2 3" key="1">
    <citation type="journal article" date="2018" name="Nat. Ecol. Evol.">
        <title>Pezizomycetes genomes reveal the molecular basis of ectomycorrhizal truffle lifestyle.</title>
        <authorList>
            <person name="Murat C."/>
            <person name="Payen T."/>
            <person name="Noel B."/>
            <person name="Kuo A."/>
            <person name="Morin E."/>
            <person name="Chen J."/>
            <person name="Kohler A."/>
            <person name="Krizsan K."/>
            <person name="Balestrini R."/>
            <person name="Da Silva C."/>
            <person name="Montanini B."/>
            <person name="Hainaut M."/>
            <person name="Levati E."/>
            <person name="Barry K.W."/>
            <person name="Belfiori B."/>
            <person name="Cichocki N."/>
            <person name="Clum A."/>
            <person name="Dockter R.B."/>
            <person name="Fauchery L."/>
            <person name="Guy J."/>
            <person name="Iotti M."/>
            <person name="Le Tacon F."/>
            <person name="Lindquist E.A."/>
            <person name="Lipzen A."/>
            <person name="Malagnac F."/>
            <person name="Mello A."/>
            <person name="Molinier V."/>
            <person name="Miyauchi S."/>
            <person name="Poulain J."/>
            <person name="Riccioni C."/>
            <person name="Rubini A."/>
            <person name="Sitrit Y."/>
            <person name="Splivallo R."/>
            <person name="Traeger S."/>
            <person name="Wang M."/>
            <person name="Zifcakova L."/>
            <person name="Wipf D."/>
            <person name="Zambonelli A."/>
            <person name="Paolocci F."/>
            <person name="Nowrousian M."/>
            <person name="Ottonello S."/>
            <person name="Baldrian P."/>
            <person name="Spatafora J.W."/>
            <person name="Henrissat B."/>
            <person name="Nagy L.G."/>
            <person name="Aury J.M."/>
            <person name="Wincker P."/>
            <person name="Grigoriev I.V."/>
            <person name="Bonfante P."/>
            <person name="Martin F.M."/>
        </authorList>
    </citation>
    <scope>NUCLEOTIDE SEQUENCE [LARGE SCALE GENOMIC DNA]</scope>
    <source>
        <strain evidence="2 3">RN42</strain>
    </source>
</reference>
<feature type="chain" id="PRO_5018139823" evidence="1">
    <location>
        <begin position="21"/>
        <end position="134"/>
    </location>
</feature>
<keyword evidence="3" id="KW-1185">Reference proteome</keyword>
<evidence type="ECO:0000313" key="2">
    <source>
        <dbReference type="EMBL" id="RPA79940.1"/>
    </source>
</evidence>
<evidence type="ECO:0000256" key="1">
    <source>
        <dbReference type="SAM" id="SignalP"/>
    </source>
</evidence>